<evidence type="ECO:0000256" key="1">
    <source>
        <dbReference type="ARBA" id="ARBA00022801"/>
    </source>
</evidence>
<dbReference type="InterPro" id="IPR001650">
    <property type="entry name" value="Helicase_C-like"/>
</dbReference>
<dbReference type="GO" id="GO:0016787">
    <property type="term" value="F:hydrolase activity"/>
    <property type="evidence" value="ECO:0007669"/>
    <property type="project" value="UniProtKB-KW"/>
</dbReference>
<evidence type="ECO:0000313" key="4">
    <source>
        <dbReference type="Proteomes" id="UP000015453"/>
    </source>
</evidence>
<feature type="non-terminal residue" evidence="3">
    <location>
        <position position="816"/>
    </location>
</feature>
<dbReference type="InterPro" id="IPR038718">
    <property type="entry name" value="SNF2-like_sf"/>
</dbReference>
<dbReference type="PANTHER" id="PTHR45766">
    <property type="entry name" value="DNA ANNEALING HELICASE AND ENDONUCLEASE ZRANB3 FAMILY MEMBER"/>
    <property type="match status" value="1"/>
</dbReference>
<dbReference type="AlphaFoldDB" id="S8CRY6"/>
<accession>S8CRY6</accession>
<dbReference type="Pfam" id="PF01844">
    <property type="entry name" value="HNH"/>
    <property type="match status" value="1"/>
</dbReference>
<feature type="non-terminal residue" evidence="3">
    <location>
        <position position="1"/>
    </location>
</feature>
<dbReference type="InterPro" id="IPR003615">
    <property type="entry name" value="HNH_nuc"/>
</dbReference>
<dbReference type="EMBL" id="AUSU01001863">
    <property type="protein sequence ID" value="EPS69999.1"/>
    <property type="molecule type" value="Genomic_DNA"/>
</dbReference>
<dbReference type="GO" id="GO:0006281">
    <property type="term" value="P:DNA repair"/>
    <property type="evidence" value="ECO:0007669"/>
    <property type="project" value="TreeGrafter"/>
</dbReference>
<dbReference type="Pfam" id="PF00271">
    <property type="entry name" value="Helicase_C"/>
    <property type="match status" value="1"/>
</dbReference>
<name>S8CRY6_9LAMI</name>
<dbReference type="Gene3D" id="3.40.50.10810">
    <property type="entry name" value="Tandem AAA-ATPase domain"/>
    <property type="match status" value="1"/>
</dbReference>
<organism evidence="3 4">
    <name type="scientific">Genlisea aurea</name>
    <dbReference type="NCBI Taxonomy" id="192259"/>
    <lineage>
        <taxon>Eukaryota</taxon>
        <taxon>Viridiplantae</taxon>
        <taxon>Streptophyta</taxon>
        <taxon>Embryophyta</taxon>
        <taxon>Tracheophyta</taxon>
        <taxon>Spermatophyta</taxon>
        <taxon>Magnoliopsida</taxon>
        <taxon>eudicotyledons</taxon>
        <taxon>Gunneridae</taxon>
        <taxon>Pentapetalae</taxon>
        <taxon>asterids</taxon>
        <taxon>lamiids</taxon>
        <taxon>Lamiales</taxon>
        <taxon>Lentibulariaceae</taxon>
        <taxon>Genlisea</taxon>
    </lineage>
</organism>
<dbReference type="PROSITE" id="PS51194">
    <property type="entry name" value="HELICASE_CTER"/>
    <property type="match status" value="1"/>
</dbReference>
<dbReference type="OrthoDB" id="2801544at2759"/>
<dbReference type="Gene3D" id="1.10.30.50">
    <property type="match status" value="1"/>
</dbReference>
<dbReference type="InterPro" id="IPR027417">
    <property type="entry name" value="P-loop_NTPase"/>
</dbReference>
<dbReference type="GO" id="GO:0043596">
    <property type="term" value="C:nuclear replication fork"/>
    <property type="evidence" value="ECO:0007669"/>
    <property type="project" value="TreeGrafter"/>
</dbReference>
<dbReference type="CDD" id="cd00085">
    <property type="entry name" value="HNHc"/>
    <property type="match status" value="1"/>
</dbReference>
<dbReference type="Proteomes" id="UP000015453">
    <property type="component" value="Unassembled WGS sequence"/>
</dbReference>
<gene>
    <name evidence="3" type="ORF">M569_04762</name>
</gene>
<dbReference type="InterPro" id="IPR002711">
    <property type="entry name" value="HNH"/>
</dbReference>
<dbReference type="SMART" id="SM00490">
    <property type="entry name" value="HELICc"/>
    <property type="match status" value="1"/>
</dbReference>
<feature type="domain" description="Helicase C-terminal" evidence="2">
    <location>
        <begin position="194"/>
        <end position="347"/>
    </location>
</feature>
<dbReference type="GO" id="GO:0008270">
    <property type="term" value="F:zinc ion binding"/>
    <property type="evidence" value="ECO:0007669"/>
    <property type="project" value="InterPro"/>
</dbReference>
<dbReference type="GO" id="GO:0003676">
    <property type="term" value="F:nucleic acid binding"/>
    <property type="evidence" value="ECO:0007669"/>
    <property type="project" value="InterPro"/>
</dbReference>
<dbReference type="SUPFAM" id="SSF52540">
    <property type="entry name" value="P-loop containing nucleoside triphosphate hydrolases"/>
    <property type="match status" value="1"/>
</dbReference>
<dbReference type="Gene3D" id="3.40.50.300">
    <property type="entry name" value="P-loop containing nucleotide triphosphate hydrolases"/>
    <property type="match status" value="1"/>
</dbReference>
<protein>
    <recommendedName>
        <fullName evidence="2">Helicase C-terminal domain-containing protein</fullName>
    </recommendedName>
</protein>
<sequence length="816" mass="92166">QLKAVLELAVKVKHLILLSGTPSLSRPFDIFHQVNMLWPGLLGQTKYDFAKTYCSVKFIQRRNGKMFQDFSKGIRLEELNVLLKQSIMIRRLKVHVLPELPPKRRQIINLVLRRSDINFAMTALGLECCDALTDDNADYIPVPDETPGCYSCFDAADSDKIEKLSKTLSALGLAKLPSFFEWLSLHPIITEMGDGDTAEADSGSHKMIIFAYHHKVLDAVQEYMCEKGVHFVRIDCTVTGTDRELAIQSFQSSAKVKTALIGIRAGGCGLNLTAADNVVFLELPMTPGDIQQAEDRTHRHGQKRSVNVYIFCAKDTTDEILWQQLNKSLLRVSSAVNGKHDAIHEIEVGETPCLSFIVVIDKFSLFFSSILGKRINVESVRKDIECSLTLSLMNAAQVHRVSDFDASITLLLPSYTNHALEMPSSDDHLKLSVLDAEETVSKPVQSGTECEQLEVESGHNNSIAASSALRFEVIIRCFSFILSVHVFFAQVSKHTGRIHLYSCIPDIDPRPRPLFANFRQEEVESFSAAEEMRKSSILDISLFKEGLLAFIGEWKKLRSVERKKLINKPLQLPLTLELWYLSESLNHGNGGLLRGGGSKRRSTPLDEISRPLPSNGAWRKIRLCGRHIRNKNLLYKQGWSDMDEPLCKLCQNPCRLFLFTARGNNSRMPIFFEDLFCCLNCFEEYRSRTCNRFLRQALFEIESGVCTNCRLDCRRLVNHLKPLPVAKRELYVKKVAPDIARRDKLLQRLVQDPTDGNAWHADHIVPVYAGGGECKLENMRTLCVACHADVTSSQSKERRAALKNAKRRLRDAMESL</sequence>
<comment type="caution">
    <text evidence="3">The sequence shown here is derived from an EMBL/GenBank/DDBJ whole genome shotgun (WGS) entry which is preliminary data.</text>
</comment>
<reference evidence="3 4" key="1">
    <citation type="journal article" date="2013" name="BMC Genomics">
        <title>The miniature genome of a carnivorous plant Genlisea aurea contains a low number of genes and short non-coding sequences.</title>
        <authorList>
            <person name="Leushkin E.V."/>
            <person name="Sutormin R.A."/>
            <person name="Nabieva E.R."/>
            <person name="Penin A.A."/>
            <person name="Kondrashov A.S."/>
            <person name="Logacheva M.D."/>
        </authorList>
    </citation>
    <scope>NUCLEOTIDE SEQUENCE [LARGE SCALE GENOMIC DNA]</scope>
</reference>
<evidence type="ECO:0000259" key="2">
    <source>
        <dbReference type="PROSITE" id="PS51194"/>
    </source>
</evidence>
<evidence type="ECO:0000313" key="3">
    <source>
        <dbReference type="EMBL" id="EPS69999.1"/>
    </source>
</evidence>
<dbReference type="GO" id="GO:0004520">
    <property type="term" value="F:DNA endonuclease activity"/>
    <property type="evidence" value="ECO:0007669"/>
    <property type="project" value="TreeGrafter"/>
</dbReference>
<dbReference type="InterPro" id="IPR049730">
    <property type="entry name" value="SNF2/RAD54-like_C"/>
</dbReference>
<keyword evidence="4" id="KW-1185">Reference proteome</keyword>
<keyword evidence="1" id="KW-0378">Hydrolase</keyword>
<proteinExistence type="predicted"/>
<dbReference type="GO" id="GO:0031297">
    <property type="term" value="P:replication fork processing"/>
    <property type="evidence" value="ECO:0007669"/>
    <property type="project" value="TreeGrafter"/>
</dbReference>
<dbReference type="CDD" id="cd18793">
    <property type="entry name" value="SF2_C_SNF"/>
    <property type="match status" value="1"/>
</dbReference>
<dbReference type="PANTHER" id="PTHR45766:SF5">
    <property type="entry name" value="SNF2 DOMAIN-CONTAINING PROTEIN _ HELICASE DOMAIN-CONTAINING PROTEIN _ HNH ENDONUCLEASE DOMAIN-CONTAINING PROTEIN"/>
    <property type="match status" value="1"/>
</dbReference>